<dbReference type="GO" id="GO:0003677">
    <property type="term" value="F:DNA binding"/>
    <property type="evidence" value="ECO:0007669"/>
    <property type="project" value="UniProtKB-KW"/>
</dbReference>
<dbReference type="SUPFAM" id="SSF50249">
    <property type="entry name" value="Nucleic acid-binding proteins"/>
    <property type="match status" value="1"/>
</dbReference>
<protein>
    <submittedName>
        <fullName evidence="3">DNA-binding related protein</fullName>
    </submittedName>
</protein>
<feature type="compositionally biased region" description="Basic and acidic residues" evidence="1">
    <location>
        <begin position="1"/>
        <end position="17"/>
    </location>
</feature>
<feature type="region of interest" description="Disordered" evidence="1">
    <location>
        <begin position="1"/>
        <end position="20"/>
    </location>
</feature>
<dbReference type="Gene3D" id="2.40.50.140">
    <property type="entry name" value="Nucleic acid-binding proteins"/>
    <property type="match status" value="1"/>
</dbReference>
<evidence type="ECO:0000313" key="3">
    <source>
        <dbReference type="EMBL" id="PNX77491.1"/>
    </source>
</evidence>
<dbReference type="AlphaFoldDB" id="A0A2K3LG30"/>
<feature type="domain" description="Single-stranded DNA binding protein Ssb-like OB fold" evidence="2">
    <location>
        <begin position="38"/>
        <end position="118"/>
    </location>
</feature>
<dbReference type="PANTHER" id="PTHR31472:SF40">
    <property type="entry name" value="NUCLEIC ACID-BINDING, OB-FOLD-LIKE PROTEIN"/>
    <property type="match status" value="1"/>
</dbReference>
<gene>
    <name evidence="3" type="ORF">L195_g033459</name>
</gene>
<evidence type="ECO:0000256" key="1">
    <source>
        <dbReference type="SAM" id="MobiDB-lite"/>
    </source>
</evidence>
<evidence type="ECO:0000313" key="4">
    <source>
        <dbReference type="Proteomes" id="UP000236291"/>
    </source>
</evidence>
<organism evidence="3 4">
    <name type="scientific">Trifolium pratense</name>
    <name type="common">Red clover</name>
    <dbReference type="NCBI Taxonomy" id="57577"/>
    <lineage>
        <taxon>Eukaryota</taxon>
        <taxon>Viridiplantae</taxon>
        <taxon>Streptophyta</taxon>
        <taxon>Embryophyta</taxon>
        <taxon>Tracheophyta</taxon>
        <taxon>Spermatophyta</taxon>
        <taxon>Magnoliopsida</taxon>
        <taxon>eudicotyledons</taxon>
        <taxon>Gunneridae</taxon>
        <taxon>Pentapetalae</taxon>
        <taxon>rosids</taxon>
        <taxon>fabids</taxon>
        <taxon>Fabales</taxon>
        <taxon>Fabaceae</taxon>
        <taxon>Papilionoideae</taxon>
        <taxon>50 kb inversion clade</taxon>
        <taxon>NPAAA clade</taxon>
        <taxon>Hologalegina</taxon>
        <taxon>IRL clade</taxon>
        <taxon>Trifolieae</taxon>
        <taxon>Trifolium</taxon>
    </lineage>
</organism>
<dbReference type="Pfam" id="PF21473">
    <property type="entry name" value="OB_Ssb-like"/>
    <property type="match status" value="1"/>
</dbReference>
<evidence type="ECO:0000259" key="2">
    <source>
        <dbReference type="Pfam" id="PF21473"/>
    </source>
</evidence>
<dbReference type="STRING" id="57577.A0A2K3LG30"/>
<keyword evidence="3" id="KW-0238">DNA-binding</keyword>
<reference evidence="3 4" key="1">
    <citation type="journal article" date="2014" name="Am. J. Bot.">
        <title>Genome assembly and annotation for red clover (Trifolium pratense; Fabaceae).</title>
        <authorList>
            <person name="Istvanek J."/>
            <person name="Jaros M."/>
            <person name="Krenek A."/>
            <person name="Repkova J."/>
        </authorList>
    </citation>
    <scope>NUCLEOTIDE SEQUENCE [LARGE SCALE GENOMIC DNA]</scope>
    <source>
        <strain evidence="4">cv. Tatra</strain>
        <tissue evidence="3">Young leaves</tissue>
    </source>
</reference>
<dbReference type="EMBL" id="ASHM01032452">
    <property type="protein sequence ID" value="PNX77491.1"/>
    <property type="molecule type" value="Genomic_DNA"/>
</dbReference>
<dbReference type="Proteomes" id="UP000236291">
    <property type="component" value="Unassembled WGS sequence"/>
</dbReference>
<name>A0A2K3LG30_TRIPR</name>
<accession>A0A2K3LG30</accession>
<sequence length="142" mass="16125">MSSSKGTDRKVQSKKVEATAPLVQAPPVNNERKVEELLPDMKNINITVKVLEVEIKYRSPRIVDSLVGDETGVILLRTVDREQAKRVRVLSTIRLRNARIDLFNNNMILKVKSATDIEDAPAAEFIVDQENNMSLHRYTLRV</sequence>
<dbReference type="PANTHER" id="PTHR31472">
    <property type="entry name" value="OS05G0244600 PROTEIN"/>
    <property type="match status" value="1"/>
</dbReference>
<proteinExistence type="predicted"/>
<comment type="caution">
    <text evidence="3">The sequence shown here is derived from an EMBL/GenBank/DDBJ whole genome shotgun (WGS) entry which is preliminary data.</text>
</comment>
<reference evidence="3 4" key="2">
    <citation type="journal article" date="2017" name="Front. Plant Sci.">
        <title>Gene Classification and Mining of Molecular Markers Useful in Red Clover (Trifolium pratense) Breeding.</title>
        <authorList>
            <person name="Istvanek J."/>
            <person name="Dluhosova J."/>
            <person name="Dluhos P."/>
            <person name="Patkova L."/>
            <person name="Nedelnik J."/>
            <person name="Repkova J."/>
        </authorList>
    </citation>
    <scope>NUCLEOTIDE SEQUENCE [LARGE SCALE GENOMIC DNA]</scope>
    <source>
        <strain evidence="4">cv. Tatra</strain>
        <tissue evidence="3">Young leaves</tissue>
    </source>
</reference>
<dbReference type="InterPro" id="IPR048970">
    <property type="entry name" value="OB_Ssb-like"/>
</dbReference>
<dbReference type="InterPro" id="IPR012340">
    <property type="entry name" value="NA-bd_OB-fold"/>
</dbReference>